<feature type="transmembrane region" description="Helical" evidence="1">
    <location>
        <begin position="408"/>
        <end position="425"/>
    </location>
</feature>
<evidence type="ECO:0008006" key="4">
    <source>
        <dbReference type="Google" id="ProtNLM"/>
    </source>
</evidence>
<sequence length="433" mass="44574">MFIALGVLLGLISLCPIILAVDGSILPSLIPLLVALGLILVSINLAPGEAQRFANLTKLFVIGAAIPAIWILLQMLPLPLSRTQPMATISELAHPVWTSVAAGFRHGVNGSITIDIGATAIAFARYLSFVGMILLATAVTINRDRAESVLVSLTAATVLIALIAAASDLFGLGLRTRDEAFDCAGLGVILSAACAALVFERRETRRSGKSDARFRFGALASLVAFVICAAAIVAARSGSLIFAPSCGLVMFCAVILVRRLDLGRWGAGAIGVTASVIAIALVTGAAGRSSDPRLAFVKKDAASVELTQRILADAPFLGDGAGAFEALLPIYQSTDPGAGEGQAVTAAAKLSIEMGRPMLWLAVLAATIALLVLLRGASNRGRDSFYPAAGAACVATLLIQAFINVGLFGSALPVLAAVIFGLGLAQSQGRISY</sequence>
<organism evidence="2 3">
    <name type="scientific">Methylocapsa polymorpha</name>
    <dbReference type="NCBI Taxonomy" id="3080828"/>
    <lineage>
        <taxon>Bacteria</taxon>
        <taxon>Pseudomonadati</taxon>
        <taxon>Pseudomonadota</taxon>
        <taxon>Alphaproteobacteria</taxon>
        <taxon>Hyphomicrobiales</taxon>
        <taxon>Beijerinckiaceae</taxon>
        <taxon>Methylocapsa</taxon>
    </lineage>
</organism>
<feature type="transmembrane region" description="Helical" evidence="1">
    <location>
        <begin position="59"/>
        <end position="76"/>
    </location>
</feature>
<reference evidence="2 3" key="1">
    <citation type="submission" date="2023-10" db="EMBL/GenBank/DDBJ databases">
        <title>Novel methanotroph of the genus Methylocapsa from a subarctic wetland.</title>
        <authorList>
            <person name="Belova S.E."/>
            <person name="Oshkin I.Y."/>
            <person name="Miroshnikov K."/>
            <person name="Dedysh S.N."/>
        </authorList>
    </citation>
    <scope>NUCLEOTIDE SEQUENCE [LARGE SCALE GENOMIC DNA]</scope>
    <source>
        <strain evidence="2 3">RX1</strain>
    </source>
</reference>
<evidence type="ECO:0000313" key="2">
    <source>
        <dbReference type="EMBL" id="WOJ88689.1"/>
    </source>
</evidence>
<feature type="transmembrane region" description="Helical" evidence="1">
    <location>
        <begin position="358"/>
        <end position="377"/>
    </location>
</feature>
<proteinExistence type="predicted"/>
<feature type="transmembrane region" description="Helical" evidence="1">
    <location>
        <begin position="212"/>
        <end position="234"/>
    </location>
</feature>
<accession>A0ABZ0HN06</accession>
<feature type="transmembrane region" description="Helical" evidence="1">
    <location>
        <begin position="30"/>
        <end position="47"/>
    </location>
</feature>
<evidence type="ECO:0000313" key="3">
    <source>
        <dbReference type="Proteomes" id="UP001626536"/>
    </source>
</evidence>
<gene>
    <name evidence="2" type="ORF">RZS28_12790</name>
</gene>
<dbReference type="RefSeq" id="WP_407338127.1">
    <property type="nucleotide sequence ID" value="NZ_CP136862.1"/>
</dbReference>
<feature type="transmembrane region" description="Helical" evidence="1">
    <location>
        <begin position="179"/>
        <end position="200"/>
    </location>
</feature>
<keyword evidence="1" id="KW-0472">Membrane</keyword>
<feature type="transmembrane region" description="Helical" evidence="1">
    <location>
        <begin position="384"/>
        <end position="402"/>
    </location>
</feature>
<name>A0ABZ0HN06_9HYPH</name>
<dbReference type="Proteomes" id="UP001626536">
    <property type="component" value="Chromosome"/>
</dbReference>
<dbReference type="EMBL" id="CP136862">
    <property type="protein sequence ID" value="WOJ88689.1"/>
    <property type="molecule type" value="Genomic_DNA"/>
</dbReference>
<evidence type="ECO:0000256" key="1">
    <source>
        <dbReference type="SAM" id="Phobius"/>
    </source>
</evidence>
<feature type="transmembrane region" description="Helical" evidence="1">
    <location>
        <begin position="240"/>
        <end position="258"/>
    </location>
</feature>
<keyword evidence="3" id="KW-1185">Reference proteome</keyword>
<feature type="transmembrane region" description="Helical" evidence="1">
    <location>
        <begin position="265"/>
        <end position="286"/>
    </location>
</feature>
<feature type="transmembrane region" description="Helical" evidence="1">
    <location>
        <begin position="123"/>
        <end position="141"/>
    </location>
</feature>
<keyword evidence="1" id="KW-0812">Transmembrane</keyword>
<feature type="transmembrane region" description="Helical" evidence="1">
    <location>
        <begin position="148"/>
        <end position="167"/>
    </location>
</feature>
<protein>
    <recommendedName>
        <fullName evidence="4">O-antigen polymerase</fullName>
    </recommendedName>
</protein>
<keyword evidence="1" id="KW-1133">Transmembrane helix</keyword>